<feature type="chain" id="PRO_5007419525" evidence="2">
    <location>
        <begin position="18"/>
        <end position="467"/>
    </location>
</feature>
<evidence type="ECO:0000256" key="2">
    <source>
        <dbReference type="SAM" id="SignalP"/>
    </source>
</evidence>
<keyword evidence="1" id="KW-1133">Transmembrane helix</keyword>
<name>A0A0N4USE9_ENTVE</name>
<feature type="signal peptide" evidence="2">
    <location>
        <begin position="1"/>
        <end position="17"/>
    </location>
</feature>
<keyword evidence="1" id="KW-0472">Membrane</keyword>
<keyword evidence="1" id="KW-0812">Transmembrane</keyword>
<sequence length="467" mass="52904">LHDIFLVIGILIGEGWTFDDAKKWKFSGKTIIRSGSLSTLSCQNTVICSFTCTSVEVCLDTSIKCFTEGNETFNGLDFLDFLVEFHLHEVTVQQSGGYYIQMSAYNSENIAMNLMALKESLLWNKVSPFFNKIWRQVIIFGRNGGVQRLGLSKLNLYQIITLLSEQEEQADFVWFDDDMITTDVLQRLKTLSRIDTVIAAFLYANVQDNIDFIEQLNQHNVSYEKLLIFLPLLSFGSGSAEKLLLSKKLPYDKIVIITDRINDEERTTNGWMDSGTAENELLRSEGMWLYLKLVNEIYGAFGELRCVTAQEAIHFFYNSIHNGPFIDICISRHGFRLQPFVAKIVQKSGMEDYLTIQLTRICSGFISPICNFKFVVSDLLHHSVSKRGVSVVNCDLNPELCDHANQTEVVIIIAGVMIAIVLIVAGLFLYRKLKIGESSQMPWAVPFSVLKIMDFDIGISVSLFNVF</sequence>
<feature type="transmembrane region" description="Helical" evidence="1">
    <location>
        <begin position="409"/>
        <end position="430"/>
    </location>
</feature>
<evidence type="ECO:0000313" key="3">
    <source>
        <dbReference type="WBParaSite" id="EVEC_0000001201-mRNA-1"/>
    </source>
</evidence>
<dbReference type="AlphaFoldDB" id="A0A0N4USE9"/>
<protein>
    <submittedName>
        <fullName evidence="3">Guanylate cyclase</fullName>
    </submittedName>
</protein>
<proteinExistence type="predicted"/>
<accession>A0A0N4USE9</accession>
<keyword evidence="2" id="KW-0732">Signal</keyword>
<evidence type="ECO:0000256" key="1">
    <source>
        <dbReference type="SAM" id="Phobius"/>
    </source>
</evidence>
<organism evidence="3">
    <name type="scientific">Enterobius vermicularis</name>
    <name type="common">Human pinworm</name>
    <dbReference type="NCBI Taxonomy" id="51028"/>
    <lineage>
        <taxon>Eukaryota</taxon>
        <taxon>Metazoa</taxon>
        <taxon>Ecdysozoa</taxon>
        <taxon>Nematoda</taxon>
        <taxon>Chromadorea</taxon>
        <taxon>Rhabditida</taxon>
        <taxon>Spirurina</taxon>
        <taxon>Oxyuridomorpha</taxon>
        <taxon>Oxyuroidea</taxon>
        <taxon>Oxyuridae</taxon>
        <taxon>Enterobius</taxon>
    </lineage>
</organism>
<dbReference type="WBParaSite" id="EVEC_0000001201-mRNA-1">
    <property type="protein sequence ID" value="EVEC_0000001201-mRNA-1"/>
    <property type="gene ID" value="EVEC_0000001201"/>
</dbReference>
<reference evidence="3" key="1">
    <citation type="submission" date="2016-04" db="UniProtKB">
        <authorList>
            <consortium name="WormBaseParasite"/>
        </authorList>
    </citation>
    <scope>IDENTIFICATION</scope>
</reference>